<dbReference type="InterPro" id="IPR052922">
    <property type="entry name" value="Cytidylate_Kinase-2"/>
</dbReference>
<organism evidence="1 2">
    <name type="scientific">Pelagicoccus enzymogenes</name>
    <dbReference type="NCBI Taxonomy" id="2773457"/>
    <lineage>
        <taxon>Bacteria</taxon>
        <taxon>Pseudomonadati</taxon>
        <taxon>Verrucomicrobiota</taxon>
        <taxon>Opitutia</taxon>
        <taxon>Puniceicoccales</taxon>
        <taxon>Pelagicoccaceae</taxon>
        <taxon>Pelagicoccus</taxon>
    </lineage>
</organism>
<gene>
    <name evidence="1" type="ORF">IEN85_19615</name>
</gene>
<sequence length="190" mass="22158">MQPRLSNSPPKRINVIGCSGSGKSTFARKLARRIEARYVELDSVYWGPNWTEPSDEELFQNLNTELLGESWVLDGNYSRTVPVKWKRVQSVIWLDTPFLTTLAQAFRRAIERAWTKEEIWPGTGNRESFRKSFFSRDSVLLWTLTSYRPLRKRYLGIMKDPSYAHIEFVQLRGHAKANAYLERIRSSAEL</sequence>
<dbReference type="PANTHER" id="PTHR37816">
    <property type="entry name" value="YALI0E33011P"/>
    <property type="match status" value="1"/>
</dbReference>
<keyword evidence="1" id="KW-0808">Transferase</keyword>
<dbReference type="RefSeq" id="WP_191618800.1">
    <property type="nucleotide sequence ID" value="NZ_JACYFG010000051.1"/>
</dbReference>
<proteinExistence type="predicted"/>
<keyword evidence="1" id="KW-0418">Kinase</keyword>
<dbReference type="EMBL" id="JACYFG010000051">
    <property type="protein sequence ID" value="MBD5781718.1"/>
    <property type="molecule type" value="Genomic_DNA"/>
</dbReference>
<keyword evidence="2" id="KW-1185">Reference proteome</keyword>
<dbReference type="Proteomes" id="UP000622317">
    <property type="component" value="Unassembled WGS sequence"/>
</dbReference>
<name>A0A927FAW5_9BACT</name>
<dbReference type="AlphaFoldDB" id="A0A927FAW5"/>
<reference evidence="1" key="1">
    <citation type="submission" date="2020-09" db="EMBL/GenBank/DDBJ databases">
        <title>Pelagicoccus enzymogenes sp. nov. with an EPS production, isolated from marine sediment.</title>
        <authorList>
            <person name="Feng X."/>
        </authorList>
    </citation>
    <scope>NUCLEOTIDE SEQUENCE</scope>
    <source>
        <strain evidence="1">NFK12</strain>
    </source>
</reference>
<evidence type="ECO:0000313" key="1">
    <source>
        <dbReference type="EMBL" id="MBD5781718.1"/>
    </source>
</evidence>
<evidence type="ECO:0000313" key="2">
    <source>
        <dbReference type="Proteomes" id="UP000622317"/>
    </source>
</evidence>
<dbReference type="GO" id="GO:0016301">
    <property type="term" value="F:kinase activity"/>
    <property type="evidence" value="ECO:0007669"/>
    <property type="project" value="UniProtKB-KW"/>
</dbReference>
<protein>
    <submittedName>
        <fullName evidence="1">Adenylate kinase</fullName>
    </submittedName>
</protein>
<accession>A0A927FAW5</accession>
<dbReference type="PANTHER" id="PTHR37816:SF1">
    <property type="entry name" value="TOXIN"/>
    <property type="match status" value="1"/>
</dbReference>
<dbReference type="SUPFAM" id="SSF52540">
    <property type="entry name" value="P-loop containing nucleoside triphosphate hydrolases"/>
    <property type="match status" value="1"/>
</dbReference>
<dbReference type="Gene3D" id="3.40.50.300">
    <property type="entry name" value="P-loop containing nucleotide triphosphate hydrolases"/>
    <property type="match status" value="1"/>
</dbReference>
<dbReference type="InterPro" id="IPR027417">
    <property type="entry name" value="P-loop_NTPase"/>
</dbReference>
<comment type="caution">
    <text evidence="1">The sequence shown here is derived from an EMBL/GenBank/DDBJ whole genome shotgun (WGS) entry which is preliminary data.</text>
</comment>